<proteinExistence type="predicted"/>
<sequence length="97" mass="10904">MFSKNRKSLESKKQITLILEANSTELTLQNADDEFDEFNTDPSRHSKQSEGIKPWISGVCIVEVALKEYLLTAKWSNLKVEVTNSSVPVNESDFVGV</sequence>
<accession>A0A0N5A955</accession>
<dbReference type="AlphaFoldDB" id="A0A0N5A955"/>
<reference evidence="2" key="1">
    <citation type="submission" date="2017-02" db="UniProtKB">
        <authorList>
            <consortium name="WormBaseParasite"/>
        </authorList>
    </citation>
    <scope>IDENTIFICATION</scope>
</reference>
<dbReference type="Proteomes" id="UP000046393">
    <property type="component" value="Unplaced"/>
</dbReference>
<evidence type="ECO:0000313" key="2">
    <source>
        <dbReference type="WBParaSite" id="SMUV_0000062301-mRNA-1"/>
    </source>
</evidence>
<keyword evidence="1" id="KW-1185">Reference proteome</keyword>
<dbReference type="WBParaSite" id="SMUV_0000062301-mRNA-1">
    <property type="protein sequence ID" value="SMUV_0000062301-mRNA-1"/>
    <property type="gene ID" value="SMUV_0000062301"/>
</dbReference>
<organism evidence="1 2">
    <name type="scientific">Syphacia muris</name>
    <dbReference type="NCBI Taxonomy" id="451379"/>
    <lineage>
        <taxon>Eukaryota</taxon>
        <taxon>Metazoa</taxon>
        <taxon>Ecdysozoa</taxon>
        <taxon>Nematoda</taxon>
        <taxon>Chromadorea</taxon>
        <taxon>Rhabditida</taxon>
        <taxon>Spirurina</taxon>
        <taxon>Oxyuridomorpha</taxon>
        <taxon>Oxyuroidea</taxon>
        <taxon>Oxyuridae</taxon>
        <taxon>Syphacia</taxon>
    </lineage>
</organism>
<protein>
    <submittedName>
        <fullName evidence="2">Uncharacterized protein</fullName>
    </submittedName>
</protein>
<evidence type="ECO:0000313" key="1">
    <source>
        <dbReference type="Proteomes" id="UP000046393"/>
    </source>
</evidence>
<name>A0A0N5A955_9BILA</name>